<sequence>MKHDGQITQEILALLGSTVSTFIREGLALEAHEISQALQKLKDNEADSVLKEKYETLIRLLSKMMH</sequence>
<dbReference type="Proteomes" id="UP001515780">
    <property type="component" value="Unassembled WGS sequence"/>
</dbReference>
<proteinExistence type="predicted"/>
<name>A0ABX0RT06_9GAMM</name>
<dbReference type="RefSeq" id="WP_034827654.1">
    <property type="nucleotide sequence ID" value="NZ_VWXC01000015.1"/>
</dbReference>
<comment type="caution">
    <text evidence="1">The sequence shown here is derived from an EMBL/GenBank/DDBJ whole genome shotgun (WGS) entry which is preliminary data.</text>
</comment>
<gene>
    <name evidence="1" type="ORF">F3J37_18900</name>
</gene>
<accession>A0ABX0RT06</accession>
<evidence type="ECO:0000313" key="1">
    <source>
        <dbReference type="EMBL" id="NIG20750.1"/>
    </source>
</evidence>
<keyword evidence="2" id="KW-1185">Reference proteome</keyword>
<evidence type="ECO:0000313" key="2">
    <source>
        <dbReference type="Proteomes" id="UP001515780"/>
    </source>
</evidence>
<reference evidence="1 2" key="1">
    <citation type="journal article" date="2019" name="bioRxiv">
        <title>Bacteria contribute to plant secondary compound degradation in a generalist herbivore system.</title>
        <authorList>
            <person name="Francoeur C.B."/>
            <person name="Khadempour L."/>
            <person name="Moreira-Soto R.D."/>
            <person name="Gotting K."/>
            <person name="Book A.J."/>
            <person name="Pinto-Tomas A.A."/>
            <person name="Keefover-Ring K."/>
            <person name="Currie C.R."/>
        </authorList>
    </citation>
    <scope>NUCLEOTIDE SEQUENCE [LARGE SCALE GENOMIC DNA]</scope>
    <source>
        <strain evidence="1">Al-1710</strain>
    </source>
</reference>
<organism evidence="1 2">
    <name type="scientific">Candidatus Pantoea communis</name>
    <dbReference type="NCBI Taxonomy" id="2608354"/>
    <lineage>
        <taxon>Bacteria</taxon>
        <taxon>Pseudomonadati</taxon>
        <taxon>Pseudomonadota</taxon>
        <taxon>Gammaproteobacteria</taxon>
        <taxon>Enterobacterales</taxon>
        <taxon>Erwiniaceae</taxon>
        <taxon>Pantoea</taxon>
    </lineage>
</organism>
<protein>
    <submittedName>
        <fullName evidence="1">Uncharacterized protein</fullName>
    </submittedName>
</protein>
<dbReference type="EMBL" id="VWXC01000015">
    <property type="protein sequence ID" value="NIG20750.1"/>
    <property type="molecule type" value="Genomic_DNA"/>
</dbReference>